<dbReference type="Gene3D" id="2.40.30.20">
    <property type="match status" value="2"/>
</dbReference>
<evidence type="ECO:0000313" key="13">
    <source>
        <dbReference type="Proteomes" id="UP000460318"/>
    </source>
</evidence>
<evidence type="ECO:0000256" key="7">
    <source>
        <dbReference type="ARBA" id="ARBA00022679"/>
    </source>
</evidence>
<comment type="pathway">
    <text evidence="3">Cofactor biosynthesis; riboflavin biosynthesis; riboflavin from 2-hydroxy-3-oxobutyl phosphate and 5-amino-6-(D-ribitylamino)uracil: step 2/2.</text>
</comment>
<dbReference type="CDD" id="cd00402">
    <property type="entry name" value="Riboflavin_synthase_like"/>
    <property type="match status" value="1"/>
</dbReference>
<dbReference type="PANTHER" id="PTHR21098:SF12">
    <property type="entry name" value="RIBOFLAVIN SYNTHASE"/>
    <property type="match status" value="1"/>
</dbReference>
<dbReference type="RefSeq" id="WP_160498405.1">
    <property type="nucleotide sequence ID" value="NZ_WUBI01000002.1"/>
</dbReference>
<gene>
    <name evidence="12" type="primary">ribE</name>
    <name evidence="12" type="ORF">GRF59_14290</name>
</gene>
<evidence type="ECO:0000256" key="5">
    <source>
        <dbReference type="ARBA" id="ARBA00013950"/>
    </source>
</evidence>
<dbReference type="InterPro" id="IPR017938">
    <property type="entry name" value="Riboflavin_synthase-like_b-brl"/>
</dbReference>
<feature type="domain" description="Lumazine-binding" evidence="11">
    <location>
        <begin position="1"/>
        <end position="96"/>
    </location>
</feature>
<organism evidence="12 13">
    <name type="scientific">Paenibacillus dendrobii</name>
    <dbReference type="NCBI Taxonomy" id="2691084"/>
    <lineage>
        <taxon>Bacteria</taxon>
        <taxon>Bacillati</taxon>
        <taxon>Bacillota</taxon>
        <taxon>Bacilli</taxon>
        <taxon>Bacillales</taxon>
        <taxon>Paenibacillaceae</taxon>
        <taxon>Paenibacillus</taxon>
    </lineage>
</organism>
<name>A0A7X3IJV7_9BACL</name>
<dbReference type="InterPro" id="IPR023366">
    <property type="entry name" value="ATP_synth_asu-like_sf"/>
</dbReference>
<evidence type="ECO:0000256" key="4">
    <source>
        <dbReference type="ARBA" id="ARBA00012827"/>
    </source>
</evidence>
<dbReference type="GO" id="GO:0009231">
    <property type="term" value="P:riboflavin biosynthetic process"/>
    <property type="evidence" value="ECO:0007669"/>
    <property type="project" value="UniProtKB-KW"/>
</dbReference>
<keyword evidence="6" id="KW-0686">Riboflavin biosynthesis</keyword>
<protein>
    <recommendedName>
        <fullName evidence="5 9">Riboflavin synthase</fullName>
        <ecNumber evidence="4 9">2.5.1.9</ecNumber>
    </recommendedName>
</protein>
<evidence type="ECO:0000256" key="9">
    <source>
        <dbReference type="NCBIfam" id="TIGR00187"/>
    </source>
</evidence>
<dbReference type="FunFam" id="2.40.30.20:FF:000003">
    <property type="entry name" value="Riboflavin synthase, alpha subunit"/>
    <property type="match status" value="1"/>
</dbReference>
<keyword evidence="8" id="KW-0677">Repeat</keyword>
<evidence type="ECO:0000256" key="3">
    <source>
        <dbReference type="ARBA" id="ARBA00004887"/>
    </source>
</evidence>
<evidence type="ECO:0000256" key="6">
    <source>
        <dbReference type="ARBA" id="ARBA00022619"/>
    </source>
</evidence>
<evidence type="ECO:0000256" key="1">
    <source>
        <dbReference type="ARBA" id="ARBA00000968"/>
    </source>
</evidence>
<sequence length="220" mass="23144">MFTGLVEEIGILDRISRQGEAMVLGIKASAIMEDIKIGDSIAVNGVCLTATQIKDDGFTVDVTPQTYRHSNLALLKPGNLLNLERAMKANGRFGGHLVQGHADMTGTVRMITKERNAVLIDIAPDKPDLSVYIIPQGSVTVDGVSLTVAGTDGECFRVSIIPHTLGDTGLSGLKAGSIVNIECDIIGKYVHALLGRKAPVSADSSPKGISMDMLAANGFA</sequence>
<dbReference type="Pfam" id="PF00677">
    <property type="entry name" value="Lum_binding"/>
    <property type="match status" value="2"/>
</dbReference>
<feature type="domain" description="Lumazine-binding" evidence="11">
    <location>
        <begin position="97"/>
        <end position="194"/>
    </location>
</feature>
<keyword evidence="13" id="KW-1185">Reference proteome</keyword>
<accession>A0A7X3IJV7</accession>
<evidence type="ECO:0000256" key="8">
    <source>
        <dbReference type="ARBA" id="ARBA00022737"/>
    </source>
</evidence>
<reference evidence="12 13" key="1">
    <citation type="submission" date="2019-12" db="EMBL/GenBank/DDBJ databases">
        <title>Paenibacillus sp. nov., an endophytic bacterium isolated from the stem of Dendrobium.</title>
        <authorList>
            <person name="Zhao R."/>
        </authorList>
    </citation>
    <scope>NUCLEOTIDE SEQUENCE [LARGE SCALE GENOMIC DNA]</scope>
    <source>
        <strain evidence="12 13">HJL G12</strain>
    </source>
</reference>
<evidence type="ECO:0000259" key="11">
    <source>
        <dbReference type="PROSITE" id="PS51177"/>
    </source>
</evidence>
<dbReference type="PIRSF" id="PIRSF000498">
    <property type="entry name" value="Riboflavin_syn_A"/>
    <property type="match status" value="1"/>
</dbReference>
<dbReference type="NCBIfam" id="TIGR00187">
    <property type="entry name" value="ribE"/>
    <property type="match status" value="1"/>
</dbReference>
<comment type="caution">
    <text evidence="12">The sequence shown here is derived from an EMBL/GenBank/DDBJ whole genome shotgun (WGS) entry which is preliminary data.</text>
</comment>
<feature type="repeat" description="Lumazine-binding" evidence="10">
    <location>
        <begin position="1"/>
        <end position="96"/>
    </location>
</feature>
<dbReference type="EC" id="2.5.1.9" evidence="4 9"/>
<comment type="function">
    <text evidence="2">Catalyzes the dismutation of two molecules of 6,7-dimethyl-8-ribityllumazine, resulting in the formation of riboflavin and 5-amino-6-(D-ribitylamino)uracil.</text>
</comment>
<dbReference type="EMBL" id="WUBI01000002">
    <property type="protein sequence ID" value="MWV44786.1"/>
    <property type="molecule type" value="Genomic_DNA"/>
</dbReference>
<keyword evidence="7 12" id="KW-0808">Transferase</keyword>
<comment type="catalytic activity">
    <reaction evidence="1">
        <text>2 6,7-dimethyl-8-(1-D-ribityl)lumazine + H(+) = 5-amino-6-(D-ribitylamino)uracil + riboflavin</text>
        <dbReference type="Rhea" id="RHEA:20772"/>
        <dbReference type="ChEBI" id="CHEBI:15378"/>
        <dbReference type="ChEBI" id="CHEBI:15934"/>
        <dbReference type="ChEBI" id="CHEBI:57986"/>
        <dbReference type="ChEBI" id="CHEBI:58201"/>
        <dbReference type="EC" id="2.5.1.9"/>
    </reaction>
</comment>
<dbReference type="NCBIfam" id="NF006767">
    <property type="entry name" value="PRK09289.1"/>
    <property type="match status" value="1"/>
</dbReference>
<dbReference type="AlphaFoldDB" id="A0A7X3IJV7"/>
<evidence type="ECO:0000256" key="10">
    <source>
        <dbReference type="PROSITE-ProRule" id="PRU00524"/>
    </source>
</evidence>
<proteinExistence type="predicted"/>
<feature type="repeat" description="Lumazine-binding" evidence="10">
    <location>
        <begin position="97"/>
        <end position="194"/>
    </location>
</feature>
<dbReference type="PROSITE" id="PS51177">
    <property type="entry name" value="LUMAZINE_BIND"/>
    <property type="match status" value="2"/>
</dbReference>
<dbReference type="GO" id="GO:0004746">
    <property type="term" value="F:riboflavin synthase activity"/>
    <property type="evidence" value="ECO:0007669"/>
    <property type="project" value="UniProtKB-UniRule"/>
</dbReference>
<dbReference type="Proteomes" id="UP000460318">
    <property type="component" value="Unassembled WGS sequence"/>
</dbReference>
<evidence type="ECO:0000313" key="12">
    <source>
        <dbReference type="EMBL" id="MWV44786.1"/>
    </source>
</evidence>
<dbReference type="SUPFAM" id="SSF63380">
    <property type="entry name" value="Riboflavin synthase domain-like"/>
    <property type="match status" value="2"/>
</dbReference>
<dbReference type="PANTHER" id="PTHR21098">
    <property type="entry name" value="RIBOFLAVIN SYNTHASE ALPHA CHAIN"/>
    <property type="match status" value="1"/>
</dbReference>
<evidence type="ECO:0000256" key="2">
    <source>
        <dbReference type="ARBA" id="ARBA00002803"/>
    </source>
</evidence>
<dbReference type="InterPro" id="IPR001783">
    <property type="entry name" value="Lumazine-bd"/>
</dbReference>
<dbReference type="InterPro" id="IPR026017">
    <property type="entry name" value="Lumazine-bd_dom"/>
</dbReference>